<dbReference type="Gene3D" id="3.90.1200.10">
    <property type="match status" value="1"/>
</dbReference>
<evidence type="ECO:0000259" key="1">
    <source>
        <dbReference type="Pfam" id="PF01636"/>
    </source>
</evidence>
<gene>
    <name evidence="2" type="ORF">EDD40_1037</name>
</gene>
<name>A0A3N1GZQ8_9PSEU</name>
<dbReference type="Proteomes" id="UP000268727">
    <property type="component" value="Unassembled WGS sequence"/>
</dbReference>
<organism evidence="2 3">
    <name type="scientific">Saccharothrix texasensis</name>
    <dbReference type="NCBI Taxonomy" id="103734"/>
    <lineage>
        <taxon>Bacteria</taxon>
        <taxon>Bacillati</taxon>
        <taxon>Actinomycetota</taxon>
        <taxon>Actinomycetes</taxon>
        <taxon>Pseudonocardiales</taxon>
        <taxon>Pseudonocardiaceae</taxon>
        <taxon>Saccharothrix</taxon>
    </lineage>
</organism>
<protein>
    <submittedName>
        <fullName evidence="2">Phosphotransferase family enzyme</fullName>
    </submittedName>
</protein>
<keyword evidence="3" id="KW-1185">Reference proteome</keyword>
<dbReference type="InterPro" id="IPR002575">
    <property type="entry name" value="Aminoglycoside_PTrfase"/>
</dbReference>
<sequence length="315" mass="34513">MVDHRQRHTDDWLAHFTRRGHRAPRPLAAGVEGAVYRLGEGLVAKVWSGRPPADLELSRRVHADIARHPLPFATPEILDSEVHEGVLVTYERELTGSPFRAEPATTSAERDLPAAETAALLTVLRALATVPGTEAMRGLTVQGDDRPLWRDRTRFPDALAALVRRATRRHGDVLAAHVPGLAETVRRVVDSLTALPDSPVTAIHGDLVPPNLHVDDTGRPTAVLDFGFFTTAGDPAFEAAVTAAVWDMYGPHARHHTATLTRLFARELGHRPETLALYQAAYALTTYDLFSSDGDDGHFHWCAALLRGQRATSTR</sequence>
<dbReference type="Pfam" id="PF01636">
    <property type="entry name" value="APH"/>
    <property type="match status" value="1"/>
</dbReference>
<keyword evidence="2" id="KW-0808">Transferase</keyword>
<comment type="caution">
    <text evidence="2">The sequence shown here is derived from an EMBL/GenBank/DDBJ whole genome shotgun (WGS) entry which is preliminary data.</text>
</comment>
<proteinExistence type="predicted"/>
<accession>A0A3N1GZQ8</accession>
<dbReference type="GO" id="GO:0016740">
    <property type="term" value="F:transferase activity"/>
    <property type="evidence" value="ECO:0007669"/>
    <property type="project" value="UniProtKB-KW"/>
</dbReference>
<dbReference type="SUPFAM" id="SSF56112">
    <property type="entry name" value="Protein kinase-like (PK-like)"/>
    <property type="match status" value="1"/>
</dbReference>
<feature type="domain" description="Aminoglycoside phosphotransferase" evidence="1">
    <location>
        <begin position="25"/>
        <end position="248"/>
    </location>
</feature>
<dbReference type="InterPro" id="IPR011009">
    <property type="entry name" value="Kinase-like_dom_sf"/>
</dbReference>
<evidence type="ECO:0000313" key="3">
    <source>
        <dbReference type="Proteomes" id="UP000268727"/>
    </source>
</evidence>
<evidence type="ECO:0000313" key="2">
    <source>
        <dbReference type="EMBL" id="ROP35785.1"/>
    </source>
</evidence>
<dbReference type="EMBL" id="RJKM01000001">
    <property type="protein sequence ID" value="ROP35785.1"/>
    <property type="molecule type" value="Genomic_DNA"/>
</dbReference>
<reference evidence="2 3" key="1">
    <citation type="submission" date="2018-11" db="EMBL/GenBank/DDBJ databases">
        <title>Sequencing the genomes of 1000 actinobacteria strains.</title>
        <authorList>
            <person name="Klenk H.-P."/>
        </authorList>
    </citation>
    <scope>NUCLEOTIDE SEQUENCE [LARGE SCALE GENOMIC DNA]</scope>
    <source>
        <strain evidence="2 3">DSM 44231</strain>
    </source>
</reference>
<dbReference type="OrthoDB" id="4020008at2"/>
<dbReference type="RefSeq" id="WP_123741865.1">
    <property type="nucleotide sequence ID" value="NZ_RJKM01000001.1"/>
</dbReference>
<dbReference type="AlphaFoldDB" id="A0A3N1GZQ8"/>